<organism evidence="1 2">
    <name type="scientific">Megasphaera hexanoica</name>
    <dbReference type="NCBI Taxonomy" id="1675036"/>
    <lineage>
        <taxon>Bacteria</taxon>
        <taxon>Bacillati</taxon>
        <taxon>Bacillota</taxon>
        <taxon>Negativicutes</taxon>
        <taxon>Veillonellales</taxon>
        <taxon>Veillonellaceae</taxon>
        <taxon>Megasphaera</taxon>
    </lineage>
</organism>
<evidence type="ECO:0000313" key="2">
    <source>
        <dbReference type="Proteomes" id="UP001605989"/>
    </source>
</evidence>
<dbReference type="EMBL" id="JBIEKR010000001">
    <property type="protein sequence ID" value="MFG6271637.1"/>
    <property type="molecule type" value="Genomic_DNA"/>
</dbReference>
<sequence length="63" mass="7067">MSQRKTYYVMTDAYGHTVAVTNKLKRVAVFMDGHPFGPDITVIRYTCDTADGSVVHCEVILDE</sequence>
<proteinExistence type="predicted"/>
<dbReference type="Proteomes" id="UP001605989">
    <property type="component" value="Unassembled WGS sequence"/>
</dbReference>
<reference evidence="1 2" key="1">
    <citation type="submission" date="2024-10" db="EMBL/GenBank/DDBJ databases">
        <authorList>
            <person name="Sang B.-I."/>
            <person name="Prabhaharan D."/>
        </authorList>
    </citation>
    <scope>NUCLEOTIDE SEQUENCE [LARGE SCALE GENOMIC DNA]</scope>
    <source>
        <strain evidence="1 2">MH</strain>
    </source>
</reference>
<gene>
    <name evidence="1" type="ORF">ACGTZG_00355</name>
</gene>
<protein>
    <submittedName>
        <fullName evidence="1">Uncharacterized protein</fullName>
    </submittedName>
</protein>
<dbReference type="RefSeq" id="WP_113855910.1">
    <property type="nucleotide sequence ID" value="NZ_CP011940.1"/>
</dbReference>
<accession>A0ABW7DL81</accession>
<evidence type="ECO:0000313" key="1">
    <source>
        <dbReference type="EMBL" id="MFG6271637.1"/>
    </source>
</evidence>
<comment type="caution">
    <text evidence="1">The sequence shown here is derived from an EMBL/GenBank/DDBJ whole genome shotgun (WGS) entry which is preliminary data.</text>
</comment>
<name>A0ABW7DL81_9FIRM</name>
<keyword evidence="2" id="KW-1185">Reference proteome</keyword>